<sequence>MDNLHDKFQALQERGFSSTCEDMRKCLRRDRRLTFKGEIDVYFEILLGEEFFEEVLHESYTQIRDSILTKELGDDLWLFYAVLPYEIRFYYENGFMWSRKIYEMLRSDPSLMELLKKEHSIDNVIDQIVKRVIDREENIRLLETNDMKVQYEFLRALCGVALILSSLDCPKKLNL</sequence>
<dbReference type="EMBL" id="AP018930">
    <property type="protein sequence ID" value="BBG25953.1"/>
    <property type="molecule type" value="Genomic_DNA"/>
</dbReference>
<organism evidence="1 3">
    <name type="scientific">Sulfuracidifex tepidarius</name>
    <dbReference type="NCBI Taxonomy" id="1294262"/>
    <lineage>
        <taxon>Archaea</taxon>
        <taxon>Thermoproteota</taxon>
        <taxon>Thermoprotei</taxon>
        <taxon>Sulfolobales</taxon>
        <taxon>Sulfolobaceae</taxon>
        <taxon>Sulfuracidifex</taxon>
    </lineage>
</organism>
<evidence type="ECO:0000313" key="1">
    <source>
        <dbReference type="EMBL" id="BBG23216.1"/>
    </source>
</evidence>
<dbReference type="RefSeq" id="WP_149528281.1">
    <property type="nucleotide sequence ID" value="NZ_AP018929.1"/>
</dbReference>
<protein>
    <submittedName>
        <fullName evidence="1">Uncharacterized protein</fullName>
    </submittedName>
</protein>
<reference evidence="1 3" key="2">
    <citation type="journal article" date="2020" name="Int. J. Syst. Evol. Microbiol.">
        <title>Sulfuracidifex tepidarius gen. nov., sp. nov. and transfer of Sulfolobus metallicus Huber and Stetter 1992 to the genus Sulfuracidifex as Sulfuracidifex metallicus comb. nov.</title>
        <authorList>
            <person name="Itoh T."/>
            <person name="Miura T."/>
            <person name="Sakai H.D."/>
            <person name="Kato S."/>
            <person name="Ohkuma M."/>
            <person name="Takashina T."/>
        </authorList>
    </citation>
    <scope>NUCLEOTIDE SEQUENCE [LARGE SCALE GENOMIC DNA]</scope>
    <source>
        <strain evidence="1 3">IC-006</strain>
        <strain evidence="2">IC-007</strain>
    </source>
</reference>
<accession>A0A510E0D2</accession>
<name>A0A510DSN6_9CREN</name>
<gene>
    <name evidence="1" type="ORF">IC006_0500</name>
    <name evidence="2" type="ORF">IC007_0458</name>
</gene>
<accession>A0A510DSN6</accession>
<dbReference type="GeneID" id="69103440"/>
<evidence type="ECO:0000313" key="2">
    <source>
        <dbReference type="EMBL" id="BBG25953.1"/>
    </source>
</evidence>
<dbReference type="OrthoDB" id="385944at2157"/>
<reference evidence="4" key="1">
    <citation type="submission" date="2018-09" db="EMBL/GenBank/DDBJ databases">
        <title>Complete Genome Sequencing of Sulfolobus sp. JCM 16834.</title>
        <authorList>
            <person name="Kato S."/>
            <person name="Itoh T."/>
            <person name="Ohkuma M."/>
        </authorList>
    </citation>
    <scope>NUCLEOTIDE SEQUENCE [LARGE SCALE GENOMIC DNA]</scope>
    <source>
        <strain evidence="4">IC-007</strain>
    </source>
</reference>
<evidence type="ECO:0000313" key="4">
    <source>
        <dbReference type="Proteomes" id="UP000325030"/>
    </source>
</evidence>
<dbReference type="KEGG" id="step:IC006_0500"/>
<dbReference type="EMBL" id="AP018929">
    <property type="protein sequence ID" value="BBG23216.1"/>
    <property type="molecule type" value="Genomic_DNA"/>
</dbReference>
<dbReference type="Proteomes" id="UP000325030">
    <property type="component" value="Chromosome"/>
</dbReference>
<dbReference type="AlphaFoldDB" id="A0A510DSN6"/>
<dbReference type="Proteomes" id="UP000322983">
    <property type="component" value="Chromosome"/>
</dbReference>
<evidence type="ECO:0000313" key="3">
    <source>
        <dbReference type="Proteomes" id="UP000322983"/>
    </source>
</evidence>
<proteinExistence type="predicted"/>
<keyword evidence="3" id="KW-1185">Reference proteome</keyword>